<evidence type="ECO:0000259" key="2">
    <source>
        <dbReference type="Pfam" id="PF07885"/>
    </source>
</evidence>
<dbReference type="EMBL" id="PKUS01000011">
    <property type="protein sequence ID" value="PLW68758.1"/>
    <property type="molecule type" value="Genomic_DNA"/>
</dbReference>
<feature type="transmembrane region" description="Helical" evidence="1">
    <location>
        <begin position="37"/>
        <end position="54"/>
    </location>
</feature>
<sequence>MKGVSEQNNFIYFTLALLFLLFSTALVDSIAASKQLIVVELVIFITQLVAYTSLRFGPRWRYFVVVTLLLVAGSNALHRFADWSPAPLVALSFTLVFYLGVTWMIAKRILFSDQVNLNIVVGALAIYMLLGLIWTAIYLMVLEIFPHSFSGIEHIYWTDNFTNVIYFSYITMTSVGYGDITPTLAISRTLAYMQAMFSTFYMAVVVASLVGARRNPRG</sequence>
<dbReference type="InterPro" id="IPR013099">
    <property type="entry name" value="K_chnl_dom"/>
</dbReference>
<keyword evidence="4" id="KW-1185">Reference proteome</keyword>
<evidence type="ECO:0000313" key="4">
    <source>
        <dbReference type="Proteomes" id="UP000235005"/>
    </source>
</evidence>
<comment type="caution">
    <text evidence="3">The sequence shown here is derived from an EMBL/GenBank/DDBJ whole genome shotgun (WGS) entry which is preliminary data.</text>
</comment>
<dbReference type="Gene3D" id="1.10.287.70">
    <property type="match status" value="1"/>
</dbReference>
<keyword evidence="1" id="KW-1133">Transmembrane helix</keyword>
<dbReference type="RefSeq" id="WP_101518059.1">
    <property type="nucleotide sequence ID" value="NZ_PKUS01000011.1"/>
</dbReference>
<feature type="transmembrane region" description="Helical" evidence="1">
    <location>
        <begin position="117"/>
        <end position="141"/>
    </location>
</feature>
<organism evidence="3 4">
    <name type="scientific">Pseudohalioglobus lutimaris</name>
    <dbReference type="NCBI Taxonomy" id="1737061"/>
    <lineage>
        <taxon>Bacteria</taxon>
        <taxon>Pseudomonadati</taxon>
        <taxon>Pseudomonadota</taxon>
        <taxon>Gammaproteobacteria</taxon>
        <taxon>Cellvibrionales</taxon>
        <taxon>Halieaceae</taxon>
        <taxon>Pseudohalioglobus</taxon>
    </lineage>
</organism>
<evidence type="ECO:0000256" key="1">
    <source>
        <dbReference type="SAM" id="Phobius"/>
    </source>
</evidence>
<dbReference type="SUPFAM" id="SSF81324">
    <property type="entry name" value="Voltage-gated potassium channels"/>
    <property type="match status" value="1"/>
</dbReference>
<feature type="transmembrane region" description="Helical" evidence="1">
    <location>
        <begin position="191"/>
        <end position="212"/>
    </location>
</feature>
<keyword evidence="1" id="KW-0812">Transmembrane</keyword>
<keyword evidence="1" id="KW-0472">Membrane</keyword>
<protein>
    <submittedName>
        <fullName evidence="3">Transporter</fullName>
    </submittedName>
</protein>
<dbReference type="Pfam" id="PF07885">
    <property type="entry name" value="Ion_trans_2"/>
    <property type="match status" value="1"/>
</dbReference>
<gene>
    <name evidence="3" type="ORF">C0039_10810</name>
</gene>
<dbReference type="AlphaFoldDB" id="A0A2N5X2Q9"/>
<name>A0A2N5X2Q9_9GAMM</name>
<accession>A0A2N5X2Q9</accession>
<evidence type="ECO:0000313" key="3">
    <source>
        <dbReference type="EMBL" id="PLW68758.1"/>
    </source>
</evidence>
<dbReference type="OrthoDB" id="9813518at2"/>
<feature type="domain" description="Potassium channel" evidence="2">
    <location>
        <begin position="133"/>
        <end position="210"/>
    </location>
</feature>
<reference evidence="3 4" key="1">
    <citation type="submission" date="2018-01" db="EMBL/GenBank/DDBJ databases">
        <title>The draft genome sequence of Halioglobus lutimaris HF004.</title>
        <authorList>
            <person name="Du Z.-J."/>
            <person name="Shi M.-J."/>
        </authorList>
    </citation>
    <scope>NUCLEOTIDE SEQUENCE [LARGE SCALE GENOMIC DNA]</scope>
    <source>
        <strain evidence="3 4">HF004</strain>
    </source>
</reference>
<feature type="transmembrane region" description="Helical" evidence="1">
    <location>
        <begin position="61"/>
        <end position="80"/>
    </location>
</feature>
<feature type="transmembrane region" description="Helical" evidence="1">
    <location>
        <begin position="86"/>
        <end position="105"/>
    </location>
</feature>
<dbReference type="Proteomes" id="UP000235005">
    <property type="component" value="Unassembled WGS sequence"/>
</dbReference>
<proteinExistence type="predicted"/>